<evidence type="ECO:0000259" key="5">
    <source>
        <dbReference type="Pfam" id="PF23565"/>
    </source>
</evidence>
<dbReference type="InterPro" id="IPR011989">
    <property type="entry name" value="ARM-like"/>
</dbReference>
<evidence type="ECO:0000256" key="2">
    <source>
        <dbReference type="SAM" id="MobiDB-lite"/>
    </source>
</evidence>
<dbReference type="PANTHER" id="PTHR20959:SF1">
    <property type="entry name" value="TRANSPORT AND GOLGI ORGANIZATION PROTEIN 6 HOMOLOG"/>
    <property type="match status" value="1"/>
</dbReference>
<dbReference type="InterPro" id="IPR057407">
    <property type="entry name" value="HEAT_TANGO6"/>
</dbReference>
<feature type="region of interest" description="Disordered" evidence="2">
    <location>
        <begin position="326"/>
        <end position="345"/>
    </location>
</feature>
<dbReference type="Pfam" id="PF23565">
    <property type="entry name" value="ARM_TANGO6"/>
    <property type="match status" value="1"/>
</dbReference>
<evidence type="ECO:0000259" key="4">
    <source>
        <dbReference type="Pfam" id="PF10363"/>
    </source>
</evidence>
<feature type="compositionally biased region" description="Polar residues" evidence="2">
    <location>
        <begin position="326"/>
        <end position="342"/>
    </location>
</feature>
<name>A0A8D8WWJ4_9HEMI</name>
<dbReference type="PANTHER" id="PTHR20959">
    <property type="entry name" value="TRANSPORT AND GOLGI ORGANIZATION PROTEIN 6 FAMILY MEMBER"/>
    <property type="match status" value="1"/>
</dbReference>
<dbReference type="InterPro" id="IPR019414">
    <property type="entry name" value="Rtp1_C2"/>
</dbReference>
<protein>
    <submittedName>
        <fullName evidence="6">Transport and Golgi organization protein 6 homolog</fullName>
    </submittedName>
</protein>
<dbReference type="EMBL" id="HBUF01235804">
    <property type="protein sequence ID" value="CAG6675182.1"/>
    <property type="molecule type" value="Transcribed_RNA"/>
</dbReference>
<feature type="domain" description="TANGO6 HEAT repeat" evidence="5">
    <location>
        <begin position="66"/>
        <end position="258"/>
    </location>
</feature>
<evidence type="ECO:0000313" key="6">
    <source>
        <dbReference type="EMBL" id="CAG6675182.1"/>
    </source>
</evidence>
<proteinExistence type="inferred from homology"/>
<dbReference type="AlphaFoldDB" id="A0A8D8WWJ4"/>
<accession>A0A8D8WWJ4</accession>
<reference evidence="6" key="1">
    <citation type="submission" date="2021-05" db="EMBL/GenBank/DDBJ databases">
        <authorList>
            <person name="Alioto T."/>
            <person name="Alioto T."/>
            <person name="Gomez Garrido J."/>
        </authorList>
    </citation>
    <scope>NUCLEOTIDE SEQUENCE</scope>
</reference>
<dbReference type="Pfam" id="PF10304">
    <property type="entry name" value="RTP1_C2"/>
    <property type="match status" value="1"/>
</dbReference>
<organism evidence="6">
    <name type="scientific">Cacopsylla melanoneura</name>
    <dbReference type="NCBI Taxonomy" id="428564"/>
    <lineage>
        <taxon>Eukaryota</taxon>
        <taxon>Metazoa</taxon>
        <taxon>Ecdysozoa</taxon>
        <taxon>Arthropoda</taxon>
        <taxon>Hexapoda</taxon>
        <taxon>Insecta</taxon>
        <taxon>Pterygota</taxon>
        <taxon>Neoptera</taxon>
        <taxon>Paraneoptera</taxon>
        <taxon>Hemiptera</taxon>
        <taxon>Sternorrhyncha</taxon>
        <taxon>Psylloidea</taxon>
        <taxon>Psyllidae</taxon>
        <taxon>Psyllinae</taxon>
        <taxon>Cacopsylla</taxon>
    </lineage>
</organism>
<dbReference type="InterPro" id="IPR019451">
    <property type="entry name" value="Rtp1_C1"/>
</dbReference>
<evidence type="ECO:0000259" key="3">
    <source>
        <dbReference type="Pfam" id="PF10304"/>
    </source>
</evidence>
<evidence type="ECO:0000256" key="1">
    <source>
        <dbReference type="ARBA" id="ARBA00005724"/>
    </source>
</evidence>
<feature type="compositionally biased region" description="Acidic residues" evidence="2">
    <location>
        <begin position="276"/>
        <end position="285"/>
    </location>
</feature>
<feature type="domain" description="RNA polymerase II assembly factor Rtp1 C-terminal" evidence="4">
    <location>
        <begin position="517"/>
        <end position="627"/>
    </location>
</feature>
<feature type="domain" description="RNA polymerase II assembly factor Rtp1 C-terminal" evidence="3">
    <location>
        <begin position="719"/>
        <end position="751"/>
    </location>
</feature>
<dbReference type="GO" id="GO:0009306">
    <property type="term" value="P:protein secretion"/>
    <property type="evidence" value="ECO:0007669"/>
    <property type="project" value="TreeGrafter"/>
</dbReference>
<feature type="region of interest" description="Disordered" evidence="2">
    <location>
        <begin position="267"/>
        <end position="292"/>
    </location>
</feature>
<comment type="similarity">
    <text evidence="1">Belongs to the Tango6 family.</text>
</comment>
<sequence length="770" mass="86854">MSEEFYGRLVVERQQFKKLLEQLLASVNQADLLKQIMILFGYAVQSGPKRHVWFTNACTSILNNTLNKPNGIETVLKAMCDEDFTSPLVWRKLDIVARIIATMNTAYDVTCPQIVQMLQYNEDLIVSNDQLKLYNQFSIATCKHFHQLNPVVFHTHIYNHVIAPLEQMESKNQTTEGNTSSLSLTSSLLMLDRLFSHVDGLPRELLIKYTNLLFFIYFNIHSSPIYIPVKARLENLLLTLWTSFSVEQCAVLLNRCVFQVQCSPGGVKSGEVREDSLDEDDDEEEGGKVSEPYPTTTRLVFQDILDFPPGTISISTSGNLSFVETNTPVPDSHDPSSATETVSPVPDSYERYGATVLELMNKHKDKPVATQNLFICLLQNYTKEVFKDDLERNVVNVKLLNDLVQNFQIEQFISANPEHIILFVEYLIKQSISQDKDTDASSPDNTDSLCTALTLLTILMSEQNTPLFSHITPSLESLLNYSTNEEVNILARQVLEQIKAANPSKKRGSKVRRGESYEKAMCDACDPVLPVRGHGMVTLTKLILSGDATAKSNKSQLLCLFMENLSHEDSYLYLSAVEGLAALTAEHADSVVETLTEQFIGQDQRELECRLKLGEVLMRVARHLGEMLVKYKSQFLNAFLHGCKDEDHLMRTSSLSNLAEICRILGYRVGSILSEMFICIKCIMSSDPYPEPRRAAVMVASFLLCALKQEALQVLEPILPELYRTLRHIYDHDLDDRTRLHAQLALEQLNAAVKTFLTPTLPAGFSTLRL</sequence>
<dbReference type="Gene3D" id="1.25.10.10">
    <property type="entry name" value="Leucine-rich Repeat Variant"/>
    <property type="match status" value="1"/>
</dbReference>
<dbReference type="InterPro" id="IPR016024">
    <property type="entry name" value="ARM-type_fold"/>
</dbReference>
<dbReference type="Pfam" id="PF10363">
    <property type="entry name" value="RTP1_C1"/>
    <property type="match status" value="1"/>
</dbReference>
<dbReference type="InterPro" id="IPR039600">
    <property type="entry name" value="TANGO6/Rtp1"/>
</dbReference>
<dbReference type="SUPFAM" id="SSF48371">
    <property type="entry name" value="ARM repeat"/>
    <property type="match status" value="1"/>
</dbReference>